<evidence type="ECO:0000313" key="2">
    <source>
        <dbReference type="Proteomes" id="UP000696280"/>
    </source>
</evidence>
<name>A0A9N9KZ69_9HELO</name>
<sequence>MADLERPVPGQSPEYGGMVLDGSSDIATNVYGDTIVVGVTGRLKGSSIFIRTGQKGNTTIRYNALTDAPTQPISLIPTTEEREGRSGTSAYLVVGVILAKEPLKFDTTRTGLPGQGRDNSKKEREHLAMTPDILRAVVPLTDHITNAADKYYVACNQTQQLCELRLTVQNAIFYFDELWANCPSIDVLDVKKRGPAIDLAVRQMAARDKTPPKRAMVNVGNRGDNNLRVSANANEANEILFDYAIFAKSGSDADLKVLVETLKRIEPTLSQKPSSAAVSKFYQPNSLTNEEAVEISDIAKNLLGAQCPAGLSPELVLCVHQSLLRTKLRGDLAYSNFLPFLKACSIEIHPRNQEDFIDSNVKVILEIMKIVSDTTPLASPPTLSSMNKDDMTLLLSAIRKAVIEARKYMIRSAEAMRSQHGGIADHTNLEELMTKIGKTVDVTTRKVLTEQVFAIHAEQWANVHIGTAKYLDKIIERLDRLVGA</sequence>
<accession>A0A9N9KZ69</accession>
<dbReference type="AlphaFoldDB" id="A0A9N9KZ69"/>
<reference evidence="1" key="1">
    <citation type="submission" date="2021-07" db="EMBL/GenBank/DDBJ databases">
        <authorList>
            <person name="Durling M."/>
        </authorList>
    </citation>
    <scope>NUCLEOTIDE SEQUENCE</scope>
</reference>
<dbReference type="EMBL" id="CAJVRL010000065">
    <property type="protein sequence ID" value="CAG8955741.1"/>
    <property type="molecule type" value="Genomic_DNA"/>
</dbReference>
<gene>
    <name evidence="1" type="ORF">HYFRA_00011007</name>
</gene>
<protein>
    <submittedName>
        <fullName evidence="1">Uncharacterized protein</fullName>
    </submittedName>
</protein>
<organism evidence="1 2">
    <name type="scientific">Hymenoscyphus fraxineus</name>
    <dbReference type="NCBI Taxonomy" id="746836"/>
    <lineage>
        <taxon>Eukaryota</taxon>
        <taxon>Fungi</taxon>
        <taxon>Dikarya</taxon>
        <taxon>Ascomycota</taxon>
        <taxon>Pezizomycotina</taxon>
        <taxon>Leotiomycetes</taxon>
        <taxon>Helotiales</taxon>
        <taxon>Helotiaceae</taxon>
        <taxon>Hymenoscyphus</taxon>
    </lineage>
</organism>
<proteinExistence type="predicted"/>
<dbReference type="OrthoDB" id="3562147at2759"/>
<comment type="caution">
    <text evidence="1">The sequence shown here is derived from an EMBL/GenBank/DDBJ whole genome shotgun (WGS) entry which is preliminary data.</text>
</comment>
<dbReference type="Proteomes" id="UP000696280">
    <property type="component" value="Unassembled WGS sequence"/>
</dbReference>
<evidence type="ECO:0000313" key="1">
    <source>
        <dbReference type="EMBL" id="CAG8955741.1"/>
    </source>
</evidence>
<keyword evidence="2" id="KW-1185">Reference proteome</keyword>